<reference evidence="4" key="2">
    <citation type="submission" date="2020-07" db="EMBL/GenBank/DDBJ databases">
        <title>Flavobacterium sp. xlx-214.</title>
        <authorList>
            <person name="Yang C."/>
        </authorList>
    </citation>
    <scope>NUCLEOTIDE SEQUENCE [LARGE SCALE GENOMIC DNA]</scope>
    <source>
        <strain evidence="4">CX-624</strain>
    </source>
</reference>
<evidence type="ECO:0000313" key="4">
    <source>
        <dbReference type="Proteomes" id="UP000539710"/>
    </source>
</evidence>
<dbReference type="RefSeq" id="WP_181886607.1">
    <property type="nucleotide sequence ID" value="NZ_CP059472.1"/>
</dbReference>
<name>A0A7D7QTH7_9FLAO</name>
<sequence length="134" mass="15622">MKKNMKFPILVFDRGIDLIVLDYKFLMGDVRLINQAFRNVEVVDSLGNLYKIKNVIKDSGINLIESIKKVGLMVRLKPILEEDVTQINLIELQNKIVNYVSANPKKLKHLDDIQNLKETIYSTKNYEELIRIFN</sequence>
<dbReference type="KEGG" id="cbau:H1R16_10425"/>
<dbReference type="Proteomes" id="UP000539710">
    <property type="component" value="Unassembled WGS sequence"/>
</dbReference>
<reference evidence="1" key="3">
    <citation type="submission" date="2020-07" db="EMBL/GenBank/DDBJ databases">
        <authorList>
            <person name="Yang C."/>
        </authorList>
    </citation>
    <scope>NUCLEOTIDE SEQUENCE</scope>
    <source>
        <strain evidence="1">Cx-624</strain>
    </source>
</reference>
<dbReference type="AlphaFoldDB" id="A0A7D7QTH7"/>
<reference evidence="2 3" key="1">
    <citation type="submission" date="2020-07" db="EMBL/GenBank/DDBJ databases">
        <title>Chryseobacterium sp.cx-624.</title>
        <authorList>
            <person name="Yang C."/>
        </authorList>
    </citation>
    <scope>NUCLEOTIDE SEQUENCE [LARGE SCALE GENOMIC DNA]</scope>
    <source>
        <strain evidence="2">Cx-624</strain>
        <strain evidence="3">cx-624</strain>
    </source>
</reference>
<evidence type="ECO:0000313" key="2">
    <source>
        <dbReference type="EMBL" id="QMS98107.1"/>
    </source>
</evidence>
<dbReference type="EMBL" id="CP059472">
    <property type="protein sequence ID" value="QMS98107.1"/>
    <property type="molecule type" value="Genomic_DNA"/>
</dbReference>
<dbReference type="EMBL" id="JACEUX010000001">
    <property type="protein sequence ID" value="MBA5246529.1"/>
    <property type="molecule type" value="Genomic_DNA"/>
</dbReference>
<organism evidence="2 3">
    <name type="scientific">Marnyiella aurantia</name>
    <dbReference type="NCBI Taxonomy" id="2758037"/>
    <lineage>
        <taxon>Bacteria</taxon>
        <taxon>Pseudomonadati</taxon>
        <taxon>Bacteroidota</taxon>
        <taxon>Flavobacteriia</taxon>
        <taxon>Flavobacteriales</taxon>
        <taxon>Weeksellaceae</taxon>
        <taxon>Marnyiella</taxon>
    </lineage>
</organism>
<keyword evidence="4" id="KW-1185">Reference proteome</keyword>
<protein>
    <submittedName>
        <fullName evidence="2">Uncharacterized protein</fullName>
    </submittedName>
</protein>
<accession>A0A7D7QTH7</accession>
<proteinExistence type="predicted"/>
<evidence type="ECO:0000313" key="1">
    <source>
        <dbReference type="EMBL" id="MBA5246529.1"/>
    </source>
</evidence>
<evidence type="ECO:0000313" key="3">
    <source>
        <dbReference type="Proteomes" id="UP000515349"/>
    </source>
</evidence>
<gene>
    <name evidence="2" type="ORF">H1R16_10425</name>
    <name evidence="1" type="ORF">H2507_05040</name>
</gene>
<dbReference type="Proteomes" id="UP000515349">
    <property type="component" value="Chromosome"/>
</dbReference>